<keyword evidence="10" id="KW-1185">Reference proteome</keyword>
<feature type="binding site" evidence="6">
    <location>
        <position position="50"/>
    </location>
    <ligand>
        <name>ATP</name>
        <dbReference type="ChEBI" id="CHEBI:30616"/>
    </ligand>
</feature>
<evidence type="ECO:0000256" key="6">
    <source>
        <dbReference type="PROSITE-ProRule" id="PRU10141"/>
    </source>
</evidence>
<feature type="region of interest" description="Disordered" evidence="7">
    <location>
        <begin position="437"/>
        <end position="471"/>
    </location>
</feature>
<dbReference type="InterPro" id="IPR024205">
    <property type="entry name" value="Mst1_2_SARAH_domain"/>
</dbReference>
<dbReference type="AlphaFoldDB" id="A0A8J6CBU0"/>
<dbReference type="OrthoDB" id="8693905at2759"/>
<evidence type="ECO:0000256" key="3">
    <source>
        <dbReference type="ARBA" id="ARBA00022741"/>
    </source>
</evidence>
<gene>
    <name evidence="9" type="ORF">KFE25_000213</name>
</gene>
<protein>
    <recommendedName>
        <fullName evidence="1">non-specific serine/threonine protein kinase</fullName>
        <ecNumber evidence="1">2.7.11.1</ecNumber>
    </recommendedName>
</protein>
<dbReference type="PANTHER" id="PTHR48012">
    <property type="entry name" value="STERILE20-LIKE KINASE, ISOFORM B-RELATED"/>
    <property type="match status" value="1"/>
</dbReference>
<dbReference type="EMBL" id="JAGTXO010000014">
    <property type="protein sequence ID" value="KAG8464045.1"/>
    <property type="molecule type" value="Genomic_DNA"/>
</dbReference>
<dbReference type="InterPro" id="IPR036674">
    <property type="entry name" value="p53_tetramer_sf"/>
</dbReference>
<keyword evidence="5 6" id="KW-0067">ATP-binding</keyword>
<keyword evidence="3 6" id="KW-0547">Nucleotide-binding</keyword>
<sequence>MAGSMDGPIDGEMPGDPTEEFTLSEKLGEGSFGVVYKGVRIETNELVAVKIIPVEADYSEVRHEIEILKQCDSADIVKYLGSYFKDGDLWIVMEYCEGSSLHDHMAVLGSGLTEHQIACVCAGTLRGLAYLHDRRKIHRDVKAGNVLLTGSGQVKLADFGVSAQISSTMSRRHTVIGTPFWMAPEVIQEASYDHKADVWSLGITAIELAEGRPPYSDIHPLRAIFVIPTRPPPTLEQPAKWSADFCDFVSRCLVKDPAMRTDTAQLMEHPFIVGARGGHDGALAQLVVENAPALARARKAEAEAEAEAHARQRARSAGTVRVRGDADGDAGDASSDSDAGGASGHGIGARRRAAGASHASGTMCFAESAPLEPSGTVVFKGDDDDGGPAAALGTMVINSSTVGGDAGAGGAADTAGEGARSGWPKFMHNMRWLGGPAPQPALAARPAAGAPSAPAAGAPGTQLPPQPRPAQAAILPGSALAAAEKLDKAARKAKYDFSGKSLDEIEAQLATLDEQLEKDIATLRKKYLKRRKALHVAKAAKTTSLPAQNA</sequence>
<evidence type="ECO:0000256" key="7">
    <source>
        <dbReference type="SAM" id="MobiDB-lite"/>
    </source>
</evidence>
<feature type="compositionally biased region" description="Low complexity" evidence="7">
    <location>
        <begin position="437"/>
        <end position="460"/>
    </location>
</feature>
<keyword evidence="4" id="KW-0418">Kinase</keyword>
<dbReference type="SMART" id="SM00220">
    <property type="entry name" value="S_TKc"/>
    <property type="match status" value="1"/>
</dbReference>
<feature type="region of interest" description="Disordered" evidence="7">
    <location>
        <begin position="300"/>
        <end position="354"/>
    </location>
</feature>
<dbReference type="GO" id="GO:0004674">
    <property type="term" value="F:protein serine/threonine kinase activity"/>
    <property type="evidence" value="ECO:0007669"/>
    <property type="project" value="UniProtKB-KW"/>
</dbReference>
<evidence type="ECO:0000256" key="2">
    <source>
        <dbReference type="ARBA" id="ARBA00022527"/>
    </source>
</evidence>
<keyword evidence="4" id="KW-0808">Transferase</keyword>
<dbReference type="InterPro" id="IPR011009">
    <property type="entry name" value="Kinase-like_dom_sf"/>
</dbReference>
<name>A0A8J6CBU0_DIALT</name>
<evidence type="ECO:0000256" key="4">
    <source>
        <dbReference type="ARBA" id="ARBA00022777"/>
    </source>
</evidence>
<dbReference type="PROSITE" id="PS50011">
    <property type="entry name" value="PROTEIN_KINASE_DOM"/>
    <property type="match status" value="1"/>
</dbReference>
<reference evidence="9" key="1">
    <citation type="submission" date="2021-05" db="EMBL/GenBank/DDBJ databases">
        <title>The genome of the haptophyte Pavlova lutheri (Diacronema luteri, Pavlovales) - a model for lipid biosynthesis in eukaryotic algae.</title>
        <authorList>
            <person name="Hulatt C.J."/>
            <person name="Posewitz M.C."/>
        </authorList>
    </citation>
    <scope>NUCLEOTIDE SEQUENCE</scope>
    <source>
        <strain evidence="9">NIVA-4/92</strain>
    </source>
</reference>
<dbReference type="OMA" id="MCFAESA"/>
<accession>A0A8J6CBU0</accession>
<feature type="compositionally biased region" description="Low complexity" evidence="7">
    <location>
        <begin position="331"/>
        <end position="340"/>
    </location>
</feature>
<dbReference type="EC" id="2.7.11.1" evidence="1"/>
<dbReference type="Gene3D" id="4.10.170.10">
    <property type="entry name" value="p53-like tetramerisation domain"/>
    <property type="match status" value="1"/>
</dbReference>
<dbReference type="Gene3D" id="1.10.510.10">
    <property type="entry name" value="Transferase(Phosphotransferase) domain 1"/>
    <property type="match status" value="1"/>
</dbReference>
<dbReference type="Pfam" id="PF00069">
    <property type="entry name" value="Pkinase"/>
    <property type="match status" value="1"/>
</dbReference>
<comment type="caution">
    <text evidence="9">The sequence shown here is derived from an EMBL/GenBank/DDBJ whole genome shotgun (WGS) entry which is preliminary data.</text>
</comment>
<dbReference type="InterPro" id="IPR017441">
    <property type="entry name" value="Protein_kinase_ATP_BS"/>
</dbReference>
<dbReference type="Pfam" id="PF11629">
    <property type="entry name" value="Mst1_SARAH"/>
    <property type="match status" value="1"/>
</dbReference>
<dbReference type="Proteomes" id="UP000751190">
    <property type="component" value="Unassembled WGS sequence"/>
</dbReference>
<dbReference type="PANTHER" id="PTHR48012:SF2">
    <property type="entry name" value="STERILE20-LIKE KINASE, ISOFORM B"/>
    <property type="match status" value="1"/>
</dbReference>
<dbReference type="SUPFAM" id="SSF56112">
    <property type="entry name" value="Protein kinase-like (PK-like)"/>
    <property type="match status" value="1"/>
</dbReference>
<evidence type="ECO:0000256" key="1">
    <source>
        <dbReference type="ARBA" id="ARBA00012513"/>
    </source>
</evidence>
<dbReference type="FunFam" id="1.10.510.10:FF:001091">
    <property type="entry name" value="STE family protein kinase"/>
    <property type="match status" value="1"/>
</dbReference>
<feature type="domain" description="Protein kinase" evidence="8">
    <location>
        <begin position="21"/>
        <end position="272"/>
    </location>
</feature>
<dbReference type="GO" id="GO:0005737">
    <property type="term" value="C:cytoplasm"/>
    <property type="evidence" value="ECO:0007669"/>
    <property type="project" value="TreeGrafter"/>
</dbReference>
<dbReference type="InterPro" id="IPR000719">
    <property type="entry name" value="Prot_kinase_dom"/>
</dbReference>
<dbReference type="CDD" id="cd06612">
    <property type="entry name" value="STKc_MST1_2"/>
    <property type="match status" value="1"/>
</dbReference>
<keyword evidence="2" id="KW-0723">Serine/threonine-protein kinase</keyword>
<dbReference type="GO" id="GO:0005524">
    <property type="term" value="F:ATP binding"/>
    <property type="evidence" value="ECO:0007669"/>
    <property type="project" value="UniProtKB-UniRule"/>
</dbReference>
<evidence type="ECO:0000259" key="8">
    <source>
        <dbReference type="PROSITE" id="PS50011"/>
    </source>
</evidence>
<evidence type="ECO:0000313" key="10">
    <source>
        <dbReference type="Proteomes" id="UP000751190"/>
    </source>
</evidence>
<evidence type="ECO:0000256" key="5">
    <source>
        <dbReference type="ARBA" id="ARBA00022840"/>
    </source>
</evidence>
<feature type="compositionally biased region" description="Basic and acidic residues" evidence="7">
    <location>
        <begin position="300"/>
        <end position="310"/>
    </location>
</feature>
<dbReference type="GO" id="GO:0051262">
    <property type="term" value="P:protein tetramerization"/>
    <property type="evidence" value="ECO:0007669"/>
    <property type="project" value="InterPro"/>
</dbReference>
<proteinExistence type="predicted"/>
<evidence type="ECO:0000313" key="9">
    <source>
        <dbReference type="EMBL" id="KAG8464045.1"/>
    </source>
</evidence>
<dbReference type="InterPro" id="IPR050629">
    <property type="entry name" value="STE20/SPS1-PAK"/>
</dbReference>
<organism evidence="9 10">
    <name type="scientific">Diacronema lutheri</name>
    <name type="common">Unicellular marine alga</name>
    <name type="synonym">Monochrysis lutheri</name>
    <dbReference type="NCBI Taxonomy" id="2081491"/>
    <lineage>
        <taxon>Eukaryota</taxon>
        <taxon>Haptista</taxon>
        <taxon>Haptophyta</taxon>
        <taxon>Pavlovophyceae</taxon>
        <taxon>Pavlovales</taxon>
        <taxon>Pavlovaceae</taxon>
        <taxon>Diacronema</taxon>
    </lineage>
</organism>
<dbReference type="PROSITE" id="PS00107">
    <property type="entry name" value="PROTEIN_KINASE_ATP"/>
    <property type="match status" value="1"/>
</dbReference>